<keyword evidence="9" id="KW-1185">Reference proteome</keyword>
<evidence type="ECO:0000256" key="2">
    <source>
        <dbReference type="ARBA" id="ARBA00009677"/>
    </source>
</evidence>
<reference evidence="8 9" key="1">
    <citation type="journal article" date="2018" name="Plant Biotechnol. Rep.">
        <title>Diversity and antifungal activity of endophytic bacteria associated with Panax ginseng seedlings.</title>
        <authorList>
            <person name="Park J.M."/>
            <person name="Hong C.E."/>
            <person name="Jo S.H."/>
        </authorList>
    </citation>
    <scope>NUCLEOTIDE SEQUENCE [LARGE SCALE GENOMIC DNA]</scope>
    <source>
        <strain evidence="8 9">PgKB20</strain>
    </source>
</reference>
<evidence type="ECO:0000313" key="9">
    <source>
        <dbReference type="Proteomes" id="UP000325032"/>
    </source>
</evidence>
<dbReference type="PROSITE" id="PS00588">
    <property type="entry name" value="FLAGELLA_BB_ROD"/>
    <property type="match status" value="1"/>
</dbReference>
<proteinExistence type="inferred from homology"/>
<dbReference type="Proteomes" id="UP000325032">
    <property type="component" value="Chromosome"/>
</dbReference>
<evidence type="ECO:0000256" key="1">
    <source>
        <dbReference type="ARBA" id="ARBA00004117"/>
    </source>
</evidence>
<dbReference type="InterPro" id="IPR037925">
    <property type="entry name" value="FlgE/F/G-like"/>
</dbReference>
<evidence type="ECO:0000313" key="8">
    <source>
        <dbReference type="EMBL" id="QEK63386.1"/>
    </source>
</evidence>
<comment type="similarity">
    <text evidence="2 4">Belongs to the flagella basal body rod proteins family.</text>
</comment>
<keyword evidence="8" id="KW-0969">Cilium</keyword>
<dbReference type="AlphaFoldDB" id="A0A5C0WGP7"/>
<name>A0A5C0WGP7_BACIA</name>
<dbReference type="Pfam" id="PF06429">
    <property type="entry name" value="Flg_bbr_C"/>
    <property type="match status" value="1"/>
</dbReference>
<evidence type="ECO:0000259" key="7">
    <source>
        <dbReference type="Pfam" id="PF22692"/>
    </source>
</evidence>
<protein>
    <recommendedName>
        <fullName evidence="4">Flagellar hook protein FlgE</fullName>
    </recommendedName>
</protein>
<dbReference type="InterPro" id="IPR020013">
    <property type="entry name" value="Flagellar_FlgE/F/G"/>
</dbReference>
<feature type="domain" description="Flagellar hook protein FlgE/F/G-like D1" evidence="7">
    <location>
        <begin position="90"/>
        <end position="187"/>
    </location>
</feature>
<evidence type="ECO:0000256" key="4">
    <source>
        <dbReference type="RuleBase" id="RU362116"/>
    </source>
</evidence>
<dbReference type="SUPFAM" id="SSF117143">
    <property type="entry name" value="Flagellar hook protein flgE"/>
    <property type="match status" value="1"/>
</dbReference>
<dbReference type="InterPro" id="IPR001444">
    <property type="entry name" value="Flag_bb_rod_N"/>
</dbReference>
<dbReference type="NCBIfam" id="TIGR03506">
    <property type="entry name" value="FlgEFG_subfam"/>
    <property type="match status" value="2"/>
</dbReference>
<dbReference type="EMBL" id="CP043404">
    <property type="protein sequence ID" value="QEK63386.1"/>
    <property type="molecule type" value="Genomic_DNA"/>
</dbReference>
<dbReference type="GeneID" id="61768409"/>
<dbReference type="InterPro" id="IPR019776">
    <property type="entry name" value="Flagellar_basal_body_rod_CS"/>
</dbReference>
<sequence>MLRSMYSGVSGLKAFQTKIDVISNNVANVNTVSYKKDQVTFKDMLSQTLETASLNKNSKQVGLGVSVGAIHTKQAPNSLETTGRTLDVSIQGEGYFIVQKGADDTRTFTRAGNFYIGADGVLVNQDGVPIKGLARNNQTGEILPPFNNTILLESIMIPKPSDWDATSGEERPNVNIQSIGKDGTVYYTIVGDEGTLREAGPIVLATFNNPAGLDKIGGNLYRKTASSGDEQYDPNDDSKLRSGTLEMSNVDLSDEMTEMIISQRGFQSNARTLTTSDDVLAELMQLKR</sequence>
<dbReference type="GO" id="GO:0071978">
    <property type="term" value="P:bacterial-type flagellum-dependent swarming motility"/>
    <property type="evidence" value="ECO:0007669"/>
    <property type="project" value="TreeGrafter"/>
</dbReference>
<gene>
    <name evidence="8" type="primary">flgG_1</name>
    <name evidence="8" type="ORF">FX981_01627</name>
</gene>
<dbReference type="GO" id="GO:0009425">
    <property type="term" value="C:bacterial-type flagellum basal body"/>
    <property type="evidence" value="ECO:0007669"/>
    <property type="project" value="UniProtKB-SubCell"/>
</dbReference>
<evidence type="ECO:0000259" key="5">
    <source>
        <dbReference type="Pfam" id="PF00460"/>
    </source>
</evidence>
<dbReference type="Pfam" id="PF00460">
    <property type="entry name" value="Flg_bb_rod"/>
    <property type="match status" value="1"/>
</dbReference>
<dbReference type="RefSeq" id="WP_144459638.1">
    <property type="nucleotide sequence ID" value="NZ_CP043404.1"/>
</dbReference>
<dbReference type="InterPro" id="IPR010930">
    <property type="entry name" value="Flg_bb/hook_C_dom"/>
</dbReference>
<dbReference type="GO" id="GO:0005829">
    <property type="term" value="C:cytosol"/>
    <property type="evidence" value="ECO:0007669"/>
    <property type="project" value="TreeGrafter"/>
</dbReference>
<feature type="domain" description="Flagellar basal-body/hook protein C-terminal" evidence="6">
    <location>
        <begin position="242"/>
        <end position="286"/>
    </location>
</feature>
<evidence type="ECO:0000256" key="3">
    <source>
        <dbReference type="ARBA" id="ARBA00023143"/>
    </source>
</evidence>
<dbReference type="Pfam" id="PF22692">
    <property type="entry name" value="LlgE_F_G_D1"/>
    <property type="match status" value="1"/>
</dbReference>
<dbReference type="PANTHER" id="PTHR30435">
    <property type="entry name" value="FLAGELLAR PROTEIN"/>
    <property type="match status" value="1"/>
</dbReference>
<keyword evidence="8" id="KW-0966">Cell projection</keyword>
<dbReference type="InterPro" id="IPR053967">
    <property type="entry name" value="LlgE_F_G-like_D1"/>
</dbReference>
<comment type="subcellular location">
    <subcellularLocation>
        <location evidence="1 4">Bacterial flagellum basal body</location>
    </subcellularLocation>
</comment>
<feature type="domain" description="Flagellar basal body rod protein N-terminal" evidence="5">
    <location>
        <begin position="5"/>
        <end position="35"/>
    </location>
</feature>
<evidence type="ECO:0000259" key="6">
    <source>
        <dbReference type="Pfam" id="PF06429"/>
    </source>
</evidence>
<dbReference type="GO" id="GO:0009424">
    <property type="term" value="C:bacterial-type flagellum hook"/>
    <property type="evidence" value="ECO:0007669"/>
    <property type="project" value="TreeGrafter"/>
</dbReference>
<accession>A0A5C0WGP7</accession>
<comment type="function">
    <text evidence="4">A flexible structure which links the flagellar filament to the drive apparatus in the basal body.</text>
</comment>
<dbReference type="PANTHER" id="PTHR30435:SF1">
    <property type="entry name" value="FLAGELLAR HOOK PROTEIN FLGE"/>
    <property type="match status" value="1"/>
</dbReference>
<keyword evidence="3 4" id="KW-0975">Bacterial flagellum</keyword>
<organism evidence="8 9">
    <name type="scientific">Bacillus safensis</name>
    <dbReference type="NCBI Taxonomy" id="561879"/>
    <lineage>
        <taxon>Bacteria</taxon>
        <taxon>Bacillati</taxon>
        <taxon>Bacillota</taxon>
        <taxon>Bacilli</taxon>
        <taxon>Bacillales</taxon>
        <taxon>Bacillaceae</taxon>
        <taxon>Bacillus</taxon>
    </lineage>
</organism>
<keyword evidence="8" id="KW-0282">Flagellum</keyword>